<accession>A0A432WLE6</accession>
<evidence type="ECO:0000313" key="1">
    <source>
        <dbReference type="EMBL" id="RUO34509.1"/>
    </source>
</evidence>
<organism evidence="1 2">
    <name type="scientific">Aliidiomarina soli</name>
    <dbReference type="NCBI Taxonomy" id="1928574"/>
    <lineage>
        <taxon>Bacteria</taxon>
        <taxon>Pseudomonadati</taxon>
        <taxon>Pseudomonadota</taxon>
        <taxon>Gammaproteobacteria</taxon>
        <taxon>Alteromonadales</taxon>
        <taxon>Idiomarinaceae</taxon>
        <taxon>Aliidiomarina</taxon>
    </lineage>
</organism>
<reference evidence="1 2" key="1">
    <citation type="journal article" date="2011" name="Front. Microbiol.">
        <title>Genomic signatures of strain selection and enhancement in Bacillus atrophaeus var. globigii, a historical biowarfare simulant.</title>
        <authorList>
            <person name="Gibbons H.S."/>
            <person name="Broomall S.M."/>
            <person name="McNew L.A."/>
            <person name="Daligault H."/>
            <person name="Chapman C."/>
            <person name="Bruce D."/>
            <person name="Karavis M."/>
            <person name="Krepps M."/>
            <person name="McGregor P.A."/>
            <person name="Hong C."/>
            <person name="Park K.H."/>
            <person name="Akmal A."/>
            <person name="Feldman A."/>
            <person name="Lin J.S."/>
            <person name="Chang W.E."/>
            <person name="Higgs B.W."/>
            <person name="Demirev P."/>
            <person name="Lindquist J."/>
            <person name="Liem A."/>
            <person name="Fochler E."/>
            <person name="Read T.D."/>
            <person name="Tapia R."/>
            <person name="Johnson S."/>
            <person name="Bishop-Lilly K.A."/>
            <person name="Detter C."/>
            <person name="Han C."/>
            <person name="Sozhamannan S."/>
            <person name="Rosenzweig C.N."/>
            <person name="Skowronski E.W."/>
        </authorList>
    </citation>
    <scope>NUCLEOTIDE SEQUENCE [LARGE SCALE GENOMIC DNA]</scope>
    <source>
        <strain evidence="1 2">Y4G10-17</strain>
    </source>
</reference>
<dbReference type="AlphaFoldDB" id="A0A432WLE6"/>
<sequence length="68" mass="7454">MLVLPVISVLSAVYFYIQALKNAMGAKRWCLLGLLLGPLLLPMFNTHKRLLGLRASNCATPSPDSFHA</sequence>
<dbReference type="Proteomes" id="UP000287823">
    <property type="component" value="Unassembled WGS sequence"/>
</dbReference>
<gene>
    <name evidence="1" type="ORF">CWE14_00410</name>
</gene>
<proteinExistence type="predicted"/>
<name>A0A432WLE6_9GAMM</name>
<dbReference type="EMBL" id="PIPO01000001">
    <property type="protein sequence ID" value="RUO34509.1"/>
    <property type="molecule type" value="Genomic_DNA"/>
</dbReference>
<dbReference type="RefSeq" id="WP_126788393.1">
    <property type="nucleotide sequence ID" value="NZ_PIPO01000001.1"/>
</dbReference>
<keyword evidence="2" id="KW-1185">Reference proteome</keyword>
<evidence type="ECO:0000313" key="2">
    <source>
        <dbReference type="Proteomes" id="UP000287823"/>
    </source>
</evidence>
<protein>
    <submittedName>
        <fullName evidence="1">Uncharacterized protein</fullName>
    </submittedName>
</protein>
<comment type="caution">
    <text evidence="1">The sequence shown here is derived from an EMBL/GenBank/DDBJ whole genome shotgun (WGS) entry which is preliminary data.</text>
</comment>